<accession>A0A0D3ILR3</accession>
<dbReference type="RefSeq" id="XP_005764627.1">
    <property type="nucleotide sequence ID" value="XM_005764570.1"/>
</dbReference>
<feature type="region of interest" description="Disordered" evidence="3">
    <location>
        <begin position="223"/>
        <end position="258"/>
    </location>
</feature>
<dbReference type="SMART" id="SM00028">
    <property type="entry name" value="TPR"/>
    <property type="match status" value="2"/>
</dbReference>
<dbReference type="GO" id="GO:0051879">
    <property type="term" value="F:Hsp90 protein binding"/>
    <property type="evidence" value="ECO:0007669"/>
    <property type="project" value="TreeGrafter"/>
</dbReference>
<dbReference type="PANTHER" id="PTHR22904:SF533">
    <property type="entry name" value="HSP70-HSP90 ORGANIZING PROTEIN 3"/>
    <property type="match status" value="1"/>
</dbReference>
<dbReference type="Gene3D" id="1.25.40.10">
    <property type="entry name" value="Tetratricopeptide repeat domain"/>
    <property type="match status" value="1"/>
</dbReference>
<evidence type="ECO:0000256" key="2">
    <source>
        <dbReference type="ARBA" id="ARBA00022803"/>
    </source>
</evidence>
<proteinExistence type="predicted"/>
<dbReference type="PaxDb" id="2903-EOD12198"/>
<evidence type="ECO:0000256" key="3">
    <source>
        <dbReference type="SAM" id="MobiDB-lite"/>
    </source>
</evidence>
<keyword evidence="1" id="KW-0677">Repeat</keyword>
<keyword evidence="2" id="KW-0802">TPR repeat</keyword>
<reference evidence="5" key="1">
    <citation type="journal article" date="2013" name="Nature">
        <title>Pan genome of the phytoplankton Emiliania underpins its global distribution.</title>
        <authorList>
            <person name="Read B.A."/>
            <person name="Kegel J."/>
            <person name="Klute M.J."/>
            <person name="Kuo A."/>
            <person name="Lefebvre S.C."/>
            <person name="Maumus F."/>
            <person name="Mayer C."/>
            <person name="Miller J."/>
            <person name="Monier A."/>
            <person name="Salamov A."/>
            <person name="Young J."/>
            <person name="Aguilar M."/>
            <person name="Claverie J.M."/>
            <person name="Frickenhaus S."/>
            <person name="Gonzalez K."/>
            <person name="Herman E.K."/>
            <person name="Lin Y.C."/>
            <person name="Napier J."/>
            <person name="Ogata H."/>
            <person name="Sarno A.F."/>
            <person name="Shmutz J."/>
            <person name="Schroeder D."/>
            <person name="de Vargas C."/>
            <person name="Verret F."/>
            <person name="von Dassow P."/>
            <person name="Valentin K."/>
            <person name="Van de Peer Y."/>
            <person name="Wheeler G."/>
            <person name="Dacks J.B."/>
            <person name="Delwiche C.F."/>
            <person name="Dyhrman S.T."/>
            <person name="Glockner G."/>
            <person name="John U."/>
            <person name="Richards T."/>
            <person name="Worden A.Z."/>
            <person name="Zhang X."/>
            <person name="Grigoriev I.V."/>
            <person name="Allen A.E."/>
            <person name="Bidle K."/>
            <person name="Borodovsky M."/>
            <person name="Bowler C."/>
            <person name="Brownlee C."/>
            <person name="Cock J.M."/>
            <person name="Elias M."/>
            <person name="Gladyshev V.N."/>
            <person name="Groth M."/>
            <person name="Guda C."/>
            <person name="Hadaegh A."/>
            <person name="Iglesias-Rodriguez M.D."/>
            <person name="Jenkins J."/>
            <person name="Jones B.M."/>
            <person name="Lawson T."/>
            <person name="Leese F."/>
            <person name="Lindquist E."/>
            <person name="Lobanov A."/>
            <person name="Lomsadze A."/>
            <person name="Malik S.B."/>
            <person name="Marsh M.E."/>
            <person name="Mackinder L."/>
            <person name="Mock T."/>
            <person name="Mueller-Roeber B."/>
            <person name="Pagarete A."/>
            <person name="Parker M."/>
            <person name="Probert I."/>
            <person name="Quesneville H."/>
            <person name="Raines C."/>
            <person name="Rensing S.A."/>
            <person name="Riano-Pachon D.M."/>
            <person name="Richier S."/>
            <person name="Rokitta S."/>
            <person name="Shiraiwa Y."/>
            <person name="Soanes D.M."/>
            <person name="van der Giezen M."/>
            <person name="Wahlund T.M."/>
            <person name="Williams B."/>
            <person name="Wilson W."/>
            <person name="Wolfe G."/>
            <person name="Wurch L.L."/>
        </authorList>
    </citation>
    <scope>NUCLEOTIDE SEQUENCE</scope>
</reference>
<dbReference type="SUPFAM" id="SSF48452">
    <property type="entry name" value="TPR-like"/>
    <property type="match status" value="1"/>
</dbReference>
<feature type="compositionally biased region" description="Acidic residues" evidence="3">
    <location>
        <begin position="224"/>
        <end position="241"/>
    </location>
</feature>
<evidence type="ECO:0000313" key="5">
    <source>
        <dbReference type="Proteomes" id="UP000013827"/>
    </source>
</evidence>
<dbReference type="InterPro" id="IPR011990">
    <property type="entry name" value="TPR-like_helical_dom_sf"/>
</dbReference>
<feature type="compositionally biased region" description="Basic and acidic residues" evidence="3">
    <location>
        <begin position="1"/>
        <end position="12"/>
    </location>
</feature>
<evidence type="ECO:0000256" key="1">
    <source>
        <dbReference type="ARBA" id="ARBA00022737"/>
    </source>
</evidence>
<dbReference type="PANTHER" id="PTHR22904">
    <property type="entry name" value="TPR REPEAT CONTAINING PROTEIN"/>
    <property type="match status" value="1"/>
</dbReference>
<keyword evidence="5" id="KW-1185">Reference proteome</keyword>
<dbReference type="Proteomes" id="UP000013827">
    <property type="component" value="Unassembled WGS sequence"/>
</dbReference>
<sequence>MARRLQAEEYRMHPPAALPAGRREESPARTPQRGRVELRQPDETVDTWASAAVRGLLRGNSGLLIPEAHRPAFMAAAITAMRRAVGRVIRIFNPHRLLLEQLTNAAADSADDGDSEERVAPRFVKVLQTPKQQLSPQQEKAIDSLRANGNEAYQAGNLAQARRLYLQAISHDPSGAHALAHKLHSNLSAVYASLKDWPNSLLHAKRCVDLDRNFSKGWSRVNEEVNEEQADSQATEVEEDSQATLVDSQEMAAESDLE</sequence>
<evidence type="ECO:0000313" key="4">
    <source>
        <dbReference type="EnsemblProtists" id="EOD12198"/>
    </source>
</evidence>
<dbReference type="InterPro" id="IPR019734">
    <property type="entry name" value="TPR_rpt"/>
</dbReference>
<name>A0A0D3ILR3_EMIH1</name>
<organism evidence="4 5">
    <name type="scientific">Emiliania huxleyi (strain CCMP1516)</name>
    <dbReference type="NCBI Taxonomy" id="280463"/>
    <lineage>
        <taxon>Eukaryota</taxon>
        <taxon>Haptista</taxon>
        <taxon>Haptophyta</taxon>
        <taxon>Prymnesiophyceae</taxon>
        <taxon>Isochrysidales</taxon>
        <taxon>Noelaerhabdaceae</taxon>
        <taxon>Emiliania</taxon>
    </lineage>
</organism>
<dbReference type="GeneID" id="17258292"/>
<dbReference type="HOGENOM" id="CLU_1079395_0_0_1"/>
<reference evidence="4" key="2">
    <citation type="submission" date="2024-10" db="UniProtKB">
        <authorList>
            <consortium name="EnsemblProtists"/>
        </authorList>
    </citation>
    <scope>IDENTIFICATION</scope>
</reference>
<protein>
    <submittedName>
        <fullName evidence="4">Uncharacterized protein</fullName>
    </submittedName>
</protein>
<feature type="region of interest" description="Disordered" evidence="3">
    <location>
        <begin position="1"/>
        <end position="35"/>
    </location>
</feature>
<dbReference type="KEGG" id="ehx:EMIHUDRAFT_214030"/>
<dbReference type="STRING" id="2903.R1BQ37"/>
<dbReference type="AlphaFoldDB" id="A0A0D3ILR3"/>
<dbReference type="EnsemblProtists" id="EOD12198">
    <property type="protein sequence ID" value="EOD12198"/>
    <property type="gene ID" value="EMIHUDRAFT_214030"/>
</dbReference>